<dbReference type="EMBL" id="WTXG01000009">
    <property type="protein sequence ID" value="KAI0303508.1"/>
    <property type="molecule type" value="Genomic_DNA"/>
</dbReference>
<reference evidence="2" key="1">
    <citation type="journal article" date="2022" name="New Phytol.">
        <title>Evolutionary transition to the ectomycorrhizal habit in the genomes of a hyperdiverse lineage of mushroom-forming fungi.</title>
        <authorList>
            <person name="Looney B."/>
            <person name="Miyauchi S."/>
            <person name="Morin E."/>
            <person name="Drula E."/>
            <person name="Courty P.E."/>
            <person name="Kohler A."/>
            <person name="Kuo A."/>
            <person name="LaButti K."/>
            <person name="Pangilinan J."/>
            <person name="Lipzen A."/>
            <person name="Riley R."/>
            <person name="Andreopoulos W."/>
            <person name="He G."/>
            <person name="Johnson J."/>
            <person name="Nolan M."/>
            <person name="Tritt A."/>
            <person name="Barry K.W."/>
            <person name="Grigoriev I.V."/>
            <person name="Nagy L.G."/>
            <person name="Hibbett D."/>
            <person name="Henrissat B."/>
            <person name="Matheny P.B."/>
            <person name="Labbe J."/>
            <person name="Martin F.M."/>
        </authorList>
    </citation>
    <scope>NUCLEOTIDE SEQUENCE</scope>
    <source>
        <strain evidence="2">BPL690</strain>
    </source>
</reference>
<keyword evidence="1" id="KW-0472">Membrane</keyword>
<dbReference type="AlphaFoldDB" id="A0AAD4QPS5"/>
<organism evidence="2 3">
    <name type="scientific">Multifurca ochricompacta</name>
    <dbReference type="NCBI Taxonomy" id="376703"/>
    <lineage>
        <taxon>Eukaryota</taxon>
        <taxon>Fungi</taxon>
        <taxon>Dikarya</taxon>
        <taxon>Basidiomycota</taxon>
        <taxon>Agaricomycotina</taxon>
        <taxon>Agaricomycetes</taxon>
        <taxon>Russulales</taxon>
        <taxon>Russulaceae</taxon>
        <taxon>Multifurca</taxon>
    </lineage>
</organism>
<feature type="transmembrane region" description="Helical" evidence="1">
    <location>
        <begin position="17"/>
        <end position="37"/>
    </location>
</feature>
<name>A0AAD4QPS5_9AGAM</name>
<accession>A0AAD4QPS5</accession>
<dbReference type="Proteomes" id="UP001203297">
    <property type="component" value="Unassembled WGS sequence"/>
</dbReference>
<keyword evidence="1" id="KW-0812">Transmembrane</keyword>
<comment type="caution">
    <text evidence="2">The sequence shown here is derived from an EMBL/GenBank/DDBJ whole genome shotgun (WGS) entry which is preliminary data.</text>
</comment>
<evidence type="ECO:0000313" key="3">
    <source>
        <dbReference type="Proteomes" id="UP001203297"/>
    </source>
</evidence>
<proteinExistence type="predicted"/>
<sequence>MICLAGLSDTTDLEPPVHVLSFIFTCLLLLNGTMAPLRPYARTITGNAWNQTNMHIGVCLTSLALLSLARTTLLVEGTINLIPSHLVYGVLSGEHRPARRSRVNCLLISKRTCHLPNSFKNQAYTCAWRITSYRVSYYHHKNQNIIIYFTHLPSPSFMDPSCLLTNNLHAEHRIVEWMRASVGVPGVPGKRTFATARWCTALLSSRLRPL</sequence>
<protein>
    <submittedName>
        <fullName evidence="2">Uncharacterized protein</fullName>
    </submittedName>
</protein>
<evidence type="ECO:0000313" key="2">
    <source>
        <dbReference type="EMBL" id="KAI0303508.1"/>
    </source>
</evidence>
<gene>
    <name evidence="2" type="ORF">B0F90DRAFT_1380459</name>
</gene>
<evidence type="ECO:0000256" key="1">
    <source>
        <dbReference type="SAM" id="Phobius"/>
    </source>
</evidence>
<keyword evidence="3" id="KW-1185">Reference proteome</keyword>
<keyword evidence="1" id="KW-1133">Transmembrane helix</keyword>